<dbReference type="AlphaFoldDB" id="A0AAD4IB14"/>
<proteinExistence type="predicted"/>
<comment type="caution">
    <text evidence="2">The sequence shown here is derived from an EMBL/GenBank/DDBJ whole genome shotgun (WGS) entry which is preliminary data.</text>
</comment>
<protein>
    <submittedName>
        <fullName evidence="2">Uncharacterized protein</fullName>
    </submittedName>
</protein>
<feature type="region of interest" description="Disordered" evidence="1">
    <location>
        <begin position="12"/>
        <end position="31"/>
    </location>
</feature>
<evidence type="ECO:0000313" key="2">
    <source>
        <dbReference type="EMBL" id="KAG9191345.1"/>
    </source>
</evidence>
<evidence type="ECO:0000256" key="1">
    <source>
        <dbReference type="SAM" id="MobiDB-lite"/>
    </source>
</evidence>
<sequence>MSDGLFFEGDDEVTPFTTPIPPPATVQKPSDILDTPAAAPNTIWYLSIIKLHTDGHDIVGPAKAFKHLLPRIEAIVSNSPKAIDKLTELKETEDIWGETETNENFFKHGFEIFVVEGQRGSYTILKVMREINKEVFDILPAPIYTVISSGPLKHAAIPLKARSSSSSKSSSAVASLSSKFSPGKPKGYASTTQLHGSFIERAAARETAKYIMTVLLLDEENVRETGRWQKGSKGGGVLMGMNATSMWEVKVVYADDPIGRAQEEADRGEDAFVL</sequence>
<dbReference type="Proteomes" id="UP001199106">
    <property type="component" value="Unassembled WGS sequence"/>
</dbReference>
<dbReference type="EMBL" id="JAANER010000004">
    <property type="protein sequence ID" value="KAG9191345.1"/>
    <property type="molecule type" value="Genomic_DNA"/>
</dbReference>
<name>A0AAD4IB14_9PLEO</name>
<keyword evidence="3" id="KW-1185">Reference proteome</keyword>
<gene>
    <name evidence="2" type="ORF">G6011_09433</name>
</gene>
<organism evidence="2 3">
    <name type="scientific">Alternaria panax</name>
    <dbReference type="NCBI Taxonomy" id="48097"/>
    <lineage>
        <taxon>Eukaryota</taxon>
        <taxon>Fungi</taxon>
        <taxon>Dikarya</taxon>
        <taxon>Ascomycota</taxon>
        <taxon>Pezizomycotina</taxon>
        <taxon>Dothideomycetes</taxon>
        <taxon>Pleosporomycetidae</taxon>
        <taxon>Pleosporales</taxon>
        <taxon>Pleosporineae</taxon>
        <taxon>Pleosporaceae</taxon>
        <taxon>Alternaria</taxon>
        <taxon>Alternaria sect. Panax</taxon>
    </lineage>
</organism>
<reference evidence="2" key="1">
    <citation type="submission" date="2021-07" db="EMBL/GenBank/DDBJ databases">
        <title>Genome Resource of American Ginseng Black Spot Pathogen Alternaria panax.</title>
        <authorList>
            <person name="Qiu C."/>
            <person name="Wang W."/>
            <person name="Liu Z."/>
        </authorList>
    </citation>
    <scope>NUCLEOTIDE SEQUENCE</scope>
    <source>
        <strain evidence="2">BNCC115425</strain>
    </source>
</reference>
<accession>A0AAD4IB14</accession>
<evidence type="ECO:0000313" key="3">
    <source>
        <dbReference type="Proteomes" id="UP001199106"/>
    </source>
</evidence>